<dbReference type="AlphaFoldDB" id="A0A8H7IUX3"/>
<dbReference type="OrthoDB" id="3790813at2759"/>
<keyword evidence="3" id="KW-1185">Reference proteome</keyword>
<feature type="region of interest" description="Disordered" evidence="1">
    <location>
        <begin position="1"/>
        <end position="69"/>
    </location>
</feature>
<feature type="compositionally biased region" description="Polar residues" evidence="1">
    <location>
        <begin position="25"/>
        <end position="40"/>
    </location>
</feature>
<dbReference type="Proteomes" id="UP000651452">
    <property type="component" value="Unassembled WGS sequence"/>
</dbReference>
<evidence type="ECO:0000313" key="3">
    <source>
        <dbReference type="Proteomes" id="UP000651452"/>
    </source>
</evidence>
<proteinExistence type="predicted"/>
<feature type="compositionally biased region" description="Polar residues" evidence="1">
    <location>
        <begin position="52"/>
        <end position="65"/>
    </location>
</feature>
<name>A0A8H7IUX3_9PLEO</name>
<sequence>MLKFQRVPSSSFRTWDVDIIEPESESTSPTNAISEQSSEDAGSWVNIDEETTTAAGSQPSSPTSRCSDDPRCISSANLRCNTPTADPTLSTPTLGTDSHPLDTITFPPHATHLLPSEPNGTWRTRTYHAIKNPIEAASTFREVCQQYTHEFDVPALFQKLEQIAENKKDDVNDWLNQTFADHDLVEMHNQVRGLVPVLSMPNMRQLDHAVDAVTEIAQSLRKHRSQSDLVGDLQGDKYDFARFISQKARHALIGQGICKEWQFTSKELANLNNSMASALMHTFTRVQQLHEDVPLFQAKPLWLADRRKKVWRLELDVGVVGVEVGPESDRSLVELGSVDTGFELPESSGCVPILDLDRQTHTVEDEWQLLEL</sequence>
<accession>A0A8H7IUX3</accession>
<organism evidence="2 3">
    <name type="scientific">Ascochyta lentis</name>
    <dbReference type="NCBI Taxonomy" id="205686"/>
    <lineage>
        <taxon>Eukaryota</taxon>
        <taxon>Fungi</taxon>
        <taxon>Dikarya</taxon>
        <taxon>Ascomycota</taxon>
        <taxon>Pezizomycotina</taxon>
        <taxon>Dothideomycetes</taxon>
        <taxon>Pleosporomycetidae</taxon>
        <taxon>Pleosporales</taxon>
        <taxon>Pleosporineae</taxon>
        <taxon>Didymellaceae</taxon>
        <taxon>Ascochyta</taxon>
    </lineage>
</organism>
<evidence type="ECO:0000313" key="2">
    <source>
        <dbReference type="EMBL" id="KAF9691062.1"/>
    </source>
</evidence>
<evidence type="ECO:0000256" key="1">
    <source>
        <dbReference type="SAM" id="MobiDB-lite"/>
    </source>
</evidence>
<dbReference type="EMBL" id="RZGK01000022">
    <property type="protein sequence ID" value="KAF9691062.1"/>
    <property type="molecule type" value="Genomic_DNA"/>
</dbReference>
<reference evidence="2" key="2">
    <citation type="submission" date="2020-09" db="EMBL/GenBank/DDBJ databases">
        <title>Reference genome assembly for Australian Ascochyta lentis isolate Al4.</title>
        <authorList>
            <person name="Lee R.C."/>
            <person name="Farfan-Caceres L.M."/>
            <person name="Debler J.W."/>
            <person name="Williams A.H."/>
            <person name="Henares B.M."/>
        </authorList>
    </citation>
    <scope>NUCLEOTIDE SEQUENCE</scope>
    <source>
        <strain evidence="2">Al4</strain>
    </source>
</reference>
<reference evidence="2" key="1">
    <citation type="submission" date="2018-12" db="EMBL/GenBank/DDBJ databases">
        <authorList>
            <person name="Syme R.A."/>
            <person name="Farfan-Caceres L."/>
            <person name="Lichtenzveig J."/>
        </authorList>
    </citation>
    <scope>NUCLEOTIDE SEQUENCE</scope>
    <source>
        <strain evidence="2">Al4</strain>
    </source>
</reference>
<protein>
    <submittedName>
        <fullName evidence="2">Uncharacterized protein</fullName>
    </submittedName>
</protein>
<gene>
    <name evidence="2" type="ORF">EKO04_010971</name>
</gene>
<comment type="caution">
    <text evidence="2">The sequence shown here is derived from an EMBL/GenBank/DDBJ whole genome shotgun (WGS) entry which is preliminary data.</text>
</comment>